<reference evidence="2" key="1">
    <citation type="submission" date="2021-12" db="EMBL/GenBank/DDBJ databases">
        <authorList>
            <person name="Martin H S."/>
        </authorList>
    </citation>
    <scope>NUCLEOTIDE SEQUENCE</scope>
</reference>
<sequence>MKSFLGLILVAVVLSVASAGHIHGGWNPGYSYSAPIVYSRPVYPSYYSGWSGNGWNSGYNGGWNSGWRGGWW</sequence>
<organism evidence="2 3">
    <name type="scientific">Brenthis ino</name>
    <name type="common">lesser marbled fritillary</name>
    <dbReference type="NCBI Taxonomy" id="405034"/>
    <lineage>
        <taxon>Eukaryota</taxon>
        <taxon>Metazoa</taxon>
        <taxon>Ecdysozoa</taxon>
        <taxon>Arthropoda</taxon>
        <taxon>Hexapoda</taxon>
        <taxon>Insecta</taxon>
        <taxon>Pterygota</taxon>
        <taxon>Neoptera</taxon>
        <taxon>Endopterygota</taxon>
        <taxon>Lepidoptera</taxon>
        <taxon>Glossata</taxon>
        <taxon>Ditrysia</taxon>
        <taxon>Papilionoidea</taxon>
        <taxon>Nymphalidae</taxon>
        <taxon>Heliconiinae</taxon>
        <taxon>Argynnini</taxon>
        <taxon>Brenthis</taxon>
    </lineage>
</organism>
<gene>
    <name evidence="2" type="ORF">BINO364_LOCUS12250</name>
</gene>
<proteinExistence type="predicted"/>
<keyword evidence="3" id="KW-1185">Reference proteome</keyword>
<accession>A0A8J9UW08</accession>
<feature type="signal peptide" evidence="1">
    <location>
        <begin position="1"/>
        <end position="19"/>
    </location>
</feature>
<keyword evidence="1" id="KW-0732">Signal</keyword>
<dbReference type="EMBL" id="OV170226">
    <property type="protein sequence ID" value="CAH0726832.1"/>
    <property type="molecule type" value="Genomic_DNA"/>
</dbReference>
<dbReference type="AlphaFoldDB" id="A0A8J9UW08"/>
<feature type="non-terminal residue" evidence="2">
    <location>
        <position position="72"/>
    </location>
</feature>
<dbReference type="Proteomes" id="UP000838878">
    <property type="component" value="Chromosome 6"/>
</dbReference>
<protein>
    <submittedName>
        <fullName evidence="2">Uncharacterized protein</fullName>
    </submittedName>
</protein>
<evidence type="ECO:0000313" key="2">
    <source>
        <dbReference type="EMBL" id="CAH0726832.1"/>
    </source>
</evidence>
<name>A0A8J9UW08_9NEOP</name>
<evidence type="ECO:0000313" key="3">
    <source>
        <dbReference type="Proteomes" id="UP000838878"/>
    </source>
</evidence>
<evidence type="ECO:0000256" key="1">
    <source>
        <dbReference type="SAM" id="SignalP"/>
    </source>
</evidence>
<feature type="chain" id="PRO_5035481800" evidence="1">
    <location>
        <begin position="20"/>
        <end position="72"/>
    </location>
</feature>